<sequence>MPPRSHAHMSHGLIQGNMPIIMGAIVLGTRRIGTGVFLLVSRIALEDLWKQVSRNGAQDSIEMPLTNQETHVIIGSMCLRKIHGSYKDQFDRIKKGQIRKGRYQNNVGI</sequence>
<organism evidence="1 2">
    <name type="scientific">Brassica carinata</name>
    <name type="common">Ethiopian mustard</name>
    <name type="synonym">Abyssinian cabbage</name>
    <dbReference type="NCBI Taxonomy" id="52824"/>
    <lineage>
        <taxon>Eukaryota</taxon>
        <taxon>Viridiplantae</taxon>
        <taxon>Streptophyta</taxon>
        <taxon>Embryophyta</taxon>
        <taxon>Tracheophyta</taxon>
        <taxon>Spermatophyta</taxon>
        <taxon>Magnoliopsida</taxon>
        <taxon>eudicotyledons</taxon>
        <taxon>Gunneridae</taxon>
        <taxon>Pentapetalae</taxon>
        <taxon>rosids</taxon>
        <taxon>malvids</taxon>
        <taxon>Brassicales</taxon>
        <taxon>Brassicaceae</taxon>
        <taxon>Brassiceae</taxon>
        <taxon>Brassica</taxon>
    </lineage>
</organism>
<protein>
    <submittedName>
        <fullName evidence="1">Uncharacterized protein</fullName>
    </submittedName>
</protein>
<keyword evidence="2" id="KW-1185">Reference proteome</keyword>
<reference evidence="1 2" key="1">
    <citation type="submission" date="2020-02" db="EMBL/GenBank/DDBJ databases">
        <authorList>
            <person name="Ma Q."/>
            <person name="Huang Y."/>
            <person name="Song X."/>
            <person name="Pei D."/>
        </authorList>
    </citation>
    <scope>NUCLEOTIDE SEQUENCE [LARGE SCALE GENOMIC DNA]</scope>
    <source>
        <strain evidence="1">Sxm20200214</strain>
        <tissue evidence="1">Leaf</tissue>
    </source>
</reference>
<accession>A0A8X8BCI7</accession>
<evidence type="ECO:0000313" key="2">
    <source>
        <dbReference type="Proteomes" id="UP000886595"/>
    </source>
</evidence>
<dbReference type="EMBL" id="JAAMPC010000001">
    <property type="protein sequence ID" value="KAG2330055.1"/>
    <property type="molecule type" value="Genomic_DNA"/>
</dbReference>
<dbReference type="Proteomes" id="UP000886595">
    <property type="component" value="Unassembled WGS sequence"/>
</dbReference>
<proteinExistence type="predicted"/>
<name>A0A8X8BCI7_BRACI</name>
<comment type="caution">
    <text evidence="1">The sequence shown here is derived from an EMBL/GenBank/DDBJ whole genome shotgun (WGS) entry which is preliminary data.</text>
</comment>
<gene>
    <name evidence="1" type="ORF">Bca52824_001235</name>
</gene>
<evidence type="ECO:0000313" key="1">
    <source>
        <dbReference type="EMBL" id="KAG2330055.1"/>
    </source>
</evidence>
<dbReference type="AlphaFoldDB" id="A0A8X8BCI7"/>